<feature type="non-terminal residue" evidence="1">
    <location>
        <position position="181"/>
    </location>
</feature>
<name>A0A5A7RCK3_STRAF</name>
<reference evidence="2" key="1">
    <citation type="journal article" date="2019" name="Curr. Biol.">
        <title>Genome Sequence of Striga asiatica Provides Insight into the Evolution of Plant Parasitism.</title>
        <authorList>
            <person name="Yoshida S."/>
            <person name="Kim S."/>
            <person name="Wafula E.K."/>
            <person name="Tanskanen J."/>
            <person name="Kim Y.M."/>
            <person name="Honaas L."/>
            <person name="Yang Z."/>
            <person name="Spallek T."/>
            <person name="Conn C.E."/>
            <person name="Ichihashi Y."/>
            <person name="Cheong K."/>
            <person name="Cui S."/>
            <person name="Der J.P."/>
            <person name="Gundlach H."/>
            <person name="Jiao Y."/>
            <person name="Hori C."/>
            <person name="Ishida J.K."/>
            <person name="Kasahara H."/>
            <person name="Kiba T."/>
            <person name="Kim M.S."/>
            <person name="Koo N."/>
            <person name="Laohavisit A."/>
            <person name="Lee Y.H."/>
            <person name="Lumba S."/>
            <person name="McCourt P."/>
            <person name="Mortimer J.C."/>
            <person name="Mutuku J.M."/>
            <person name="Nomura T."/>
            <person name="Sasaki-Sekimoto Y."/>
            <person name="Seto Y."/>
            <person name="Wang Y."/>
            <person name="Wakatake T."/>
            <person name="Sakakibara H."/>
            <person name="Demura T."/>
            <person name="Yamaguchi S."/>
            <person name="Yoneyama K."/>
            <person name="Manabe R.I."/>
            <person name="Nelson D.C."/>
            <person name="Schulman A.H."/>
            <person name="Timko M.P."/>
            <person name="dePamphilis C.W."/>
            <person name="Choi D."/>
            <person name="Shirasu K."/>
        </authorList>
    </citation>
    <scope>NUCLEOTIDE SEQUENCE [LARGE SCALE GENOMIC DNA]</scope>
    <source>
        <strain evidence="2">cv. UVA1</strain>
    </source>
</reference>
<organism evidence="1 2">
    <name type="scientific">Striga asiatica</name>
    <name type="common">Asiatic witchweed</name>
    <name type="synonym">Buchnera asiatica</name>
    <dbReference type="NCBI Taxonomy" id="4170"/>
    <lineage>
        <taxon>Eukaryota</taxon>
        <taxon>Viridiplantae</taxon>
        <taxon>Streptophyta</taxon>
        <taxon>Embryophyta</taxon>
        <taxon>Tracheophyta</taxon>
        <taxon>Spermatophyta</taxon>
        <taxon>Magnoliopsida</taxon>
        <taxon>eudicotyledons</taxon>
        <taxon>Gunneridae</taxon>
        <taxon>Pentapetalae</taxon>
        <taxon>asterids</taxon>
        <taxon>lamiids</taxon>
        <taxon>Lamiales</taxon>
        <taxon>Orobanchaceae</taxon>
        <taxon>Buchnereae</taxon>
        <taxon>Striga</taxon>
    </lineage>
</organism>
<dbReference type="OrthoDB" id="1741802at2759"/>
<proteinExistence type="predicted"/>
<gene>
    <name evidence="1" type="ORF">STAS_31891</name>
</gene>
<evidence type="ECO:0000313" key="2">
    <source>
        <dbReference type="Proteomes" id="UP000325081"/>
    </source>
</evidence>
<dbReference type="EMBL" id="BKCP01011070">
    <property type="protein sequence ID" value="GER54317.1"/>
    <property type="molecule type" value="Genomic_DNA"/>
</dbReference>
<dbReference type="AlphaFoldDB" id="A0A5A7RCK3"/>
<dbReference type="SUPFAM" id="SSF56219">
    <property type="entry name" value="DNase I-like"/>
    <property type="match status" value="1"/>
</dbReference>
<comment type="caution">
    <text evidence="1">The sequence shown here is derived from an EMBL/GenBank/DDBJ whole genome shotgun (WGS) entry which is preliminary data.</text>
</comment>
<evidence type="ECO:0000313" key="1">
    <source>
        <dbReference type="EMBL" id="GER54317.1"/>
    </source>
</evidence>
<dbReference type="Proteomes" id="UP000325081">
    <property type="component" value="Unassembled WGS sequence"/>
</dbReference>
<accession>A0A5A7RCK3</accession>
<keyword evidence="2" id="KW-1185">Reference proteome</keyword>
<sequence length="181" mass="21109">MPQEDFVENQKSKRSIEEFNGQNFEESIWACFVYMNTDRRIRKEQWEQLTLMKANWGDVWAVMGDWNDIRCVEDKSGGRTRSAGSFEGFQEFIANMSMQEVKAREAVEVIKSAWSFPQTGTPFYRVKEKNGASVKVHDYNWIPGGLKRQPLLKNADRDGQMWVKDLLHEGGHQWNVQKVKA</sequence>
<protein>
    <submittedName>
        <fullName evidence="1">Glutamine synthetase</fullName>
    </submittedName>
</protein>
<dbReference type="InterPro" id="IPR036691">
    <property type="entry name" value="Endo/exonu/phosph_ase_sf"/>
</dbReference>